<feature type="compositionally biased region" description="Basic and acidic residues" evidence="1">
    <location>
        <begin position="37"/>
        <end position="52"/>
    </location>
</feature>
<feature type="region of interest" description="Disordered" evidence="1">
    <location>
        <begin position="22"/>
        <end position="55"/>
    </location>
</feature>
<sequence>MPLGLVRRNSPEQRVMAVFRPQHHHRIPNSTNSTTDTSRRTDTNAECHHDTTTPRPAALKVELLAAVRQDERTKNGAGYLMDGAALAGGLQWQV</sequence>
<proteinExistence type="predicted"/>
<dbReference type="EMBL" id="JASDAP010000002">
    <property type="protein sequence ID" value="KAK1906079.1"/>
    <property type="molecule type" value="Genomic_DNA"/>
</dbReference>
<reference evidence="2" key="1">
    <citation type="submission" date="2023-04" db="EMBL/GenBank/DDBJ databases">
        <title>Chromosome-level genome of Chaenocephalus aceratus.</title>
        <authorList>
            <person name="Park H."/>
        </authorList>
    </citation>
    <scope>NUCLEOTIDE SEQUENCE</scope>
    <source>
        <strain evidence="2">DE</strain>
        <tissue evidence="2">Muscle</tissue>
    </source>
</reference>
<evidence type="ECO:0000256" key="1">
    <source>
        <dbReference type="SAM" id="MobiDB-lite"/>
    </source>
</evidence>
<name>A0AAD9FLB2_DISEL</name>
<comment type="caution">
    <text evidence="2">The sequence shown here is derived from an EMBL/GenBank/DDBJ whole genome shotgun (WGS) entry which is preliminary data.</text>
</comment>
<accession>A0AAD9FLB2</accession>
<evidence type="ECO:0000313" key="3">
    <source>
        <dbReference type="Proteomes" id="UP001228049"/>
    </source>
</evidence>
<dbReference type="AlphaFoldDB" id="A0AAD9FLB2"/>
<organism evidence="2 3">
    <name type="scientific">Dissostichus eleginoides</name>
    <name type="common">Patagonian toothfish</name>
    <name type="synonym">Dissostichus amissus</name>
    <dbReference type="NCBI Taxonomy" id="100907"/>
    <lineage>
        <taxon>Eukaryota</taxon>
        <taxon>Metazoa</taxon>
        <taxon>Chordata</taxon>
        <taxon>Craniata</taxon>
        <taxon>Vertebrata</taxon>
        <taxon>Euteleostomi</taxon>
        <taxon>Actinopterygii</taxon>
        <taxon>Neopterygii</taxon>
        <taxon>Teleostei</taxon>
        <taxon>Neoteleostei</taxon>
        <taxon>Acanthomorphata</taxon>
        <taxon>Eupercaria</taxon>
        <taxon>Perciformes</taxon>
        <taxon>Notothenioidei</taxon>
        <taxon>Nototheniidae</taxon>
        <taxon>Dissostichus</taxon>
    </lineage>
</organism>
<dbReference type="Proteomes" id="UP001228049">
    <property type="component" value="Unassembled WGS sequence"/>
</dbReference>
<protein>
    <submittedName>
        <fullName evidence="2">Deoxyribonuclease-1</fullName>
    </submittedName>
</protein>
<evidence type="ECO:0000313" key="2">
    <source>
        <dbReference type="EMBL" id="KAK1906079.1"/>
    </source>
</evidence>
<gene>
    <name evidence="2" type="ORF">KUDE01_008481</name>
</gene>
<keyword evidence="3" id="KW-1185">Reference proteome</keyword>